<organism evidence="8 9">
    <name type="scientific">Sphingomonas parapaucimobilis NBRC 15100</name>
    <dbReference type="NCBI Taxonomy" id="1219049"/>
    <lineage>
        <taxon>Bacteria</taxon>
        <taxon>Pseudomonadati</taxon>
        <taxon>Pseudomonadota</taxon>
        <taxon>Alphaproteobacteria</taxon>
        <taxon>Sphingomonadales</taxon>
        <taxon>Sphingomonadaceae</taxon>
        <taxon>Sphingomonas</taxon>
    </lineage>
</organism>
<evidence type="ECO:0000256" key="4">
    <source>
        <dbReference type="ARBA" id="ARBA00022705"/>
    </source>
</evidence>
<gene>
    <name evidence="8" type="ORF">SP5_043_00130</name>
</gene>
<evidence type="ECO:0000256" key="7">
    <source>
        <dbReference type="ARBA" id="ARBA00049244"/>
    </source>
</evidence>
<dbReference type="eggNOG" id="COG1466">
    <property type="taxonomic scope" value="Bacteria"/>
</dbReference>
<dbReference type="AlphaFoldDB" id="A0A0A1W722"/>
<dbReference type="GO" id="GO:0006261">
    <property type="term" value="P:DNA-templated DNA replication"/>
    <property type="evidence" value="ECO:0007669"/>
    <property type="project" value="TreeGrafter"/>
</dbReference>
<evidence type="ECO:0000256" key="5">
    <source>
        <dbReference type="ARBA" id="ARBA00022932"/>
    </source>
</evidence>
<dbReference type="GO" id="GO:0003887">
    <property type="term" value="F:DNA-directed DNA polymerase activity"/>
    <property type="evidence" value="ECO:0007669"/>
    <property type="project" value="UniProtKB-KW"/>
</dbReference>
<evidence type="ECO:0000256" key="1">
    <source>
        <dbReference type="ARBA" id="ARBA00012417"/>
    </source>
</evidence>
<keyword evidence="9" id="KW-1185">Reference proteome</keyword>
<dbReference type="SUPFAM" id="SSF48019">
    <property type="entry name" value="post-AAA+ oligomerization domain-like"/>
    <property type="match status" value="1"/>
</dbReference>
<dbReference type="InterPro" id="IPR027417">
    <property type="entry name" value="P-loop_NTPase"/>
</dbReference>
<keyword evidence="4" id="KW-0235">DNA replication</keyword>
<protein>
    <recommendedName>
        <fullName evidence="1">DNA-directed DNA polymerase</fullName>
        <ecNumber evidence="1">2.7.7.7</ecNumber>
    </recommendedName>
</protein>
<dbReference type="OrthoDB" id="9804983at2"/>
<evidence type="ECO:0000313" key="8">
    <source>
        <dbReference type="EMBL" id="GAM00977.1"/>
    </source>
</evidence>
<evidence type="ECO:0000256" key="6">
    <source>
        <dbReference type="ARBA" id="ARBA00034754"/>
    </source>
</evidence>
<proteinExistence type="inferred from homology"/>
<dbReference type="InterPro" id="IPR008921">
    <property type="entry name" value="DNA_pol3_clamp-load_cplx_C"/>
</dbReference>
<keyword evidence="2" id="KW-0808">Transferase</keyword>
<name>A0A0A1W722_9SPHN</name>
<accession>A0A0A1W722</accession>
<dbReference type="EMBL" id="BBPI01000043">
    <property type="protein sequence ID" value="GAM00977.1"/>
    <property type="molecule type" value="Genomic_DNA"/>
</dbReference>
<comment type="caution">
    <text evidence="8">The sequence shown here is derived from an EMBL/GenBank/DDBJ whole genome shotgun (WGS) entry which is preliminary data.</text>
</comment>
<reference evidence="8 9" key="1">
    <citation type="submission" date="2014-11" db="EMBL/GenBank/DDBJ databases">
        <title>Whole genome shotgun sequence of Sphingomonas parapaucimobilis NBRC 15100.</title>
        <authorList>
            <person name="Katano-Makiyama Y."/>
            <person name="Hosoyama A."/>
            <person name="Hashimoto M."/>
            <person name="Hosoyama Y."/>
            <person name="Noguchi M."/>
            <person name="Numata M."/>
            <person name="Tsuchikane K."/>
            <person name="Hirakata S."/>
            <person name="Uohara A."/>
            <person name="Shimodaira J."/>
            <person name="Ohji S."/>
            <person name="Ichikawa N."/>
            <person name="Kimura A."/>
            <person name="Yamazoe A."/>
            <person name="Fujita N."/>
        </authorList>
    </citation>
    <scope>NUCLEOTIDE SEQUENCE [LARGE SCALE GENOMIC DNA]</scope>
    <source>
        <strain evidence="8 9">NBRC 15100</strain>
    </source>
</reference>
<dbReference type="RefSeq" id="WP_042486868.1">
    <property type="nucleotide sequence ID" value="NZ_BBPI01000043.1"/>
</dbReference>
<dbReference type="Proteomes" id="UP000032305">
    <property type="component" value="Unassembled WGS sequence"/>
</dbReference>
<dbReference type="Gene3D" id="1.20.272.10">
    <property type="match status" value="1"/>
</dbReference>
<dbReference type="GO" id="GO:0009360">
    <property type="term" value="C:DNA polymerase III complex"/>
    <property type="evidence" value="ECO:0007669"/>
    <property type="project" value="TreeGrafter"/>
</dbReference>
<dbReference type="SUPFAM" id="SSF52540">
    <property type="entry name" value="P-loop containing nucleoside triphosphate hydrolases"/>
    <property type="match status" value="1"/>
</dbReference>
<keyword evidence="3" id="KW-0548">Nucleotidyltransferase</keyword>
<dbReference type="PANTHER" id="PTHR34388:SF1">
    <property type="entry name" value="DNA POLYMERASE III SUBUNIT DELTA"/>
    <property type="match status" value="1"/>
</dbReference>
<keyword evidence="5" id="KW-0239">DNA-directed DNA polymerase</keyword>
<comment type="catalytic activity">
    <reaction evidence="7">
        <text>DNA(n) + a 2'-deoxyribonucleoside 5'-triphosphate = DNA(n+1) + diphosphate</text>
        <dbReference type="Rhea" id="RHEA:22508"/>
        <dbReference type="Rhea" id="RHEA-COMP:17339"/>
        <dbReference type="Rhea" id="RHEA-COMP:17340"/>
        <dbReference type="ChEBI" id="CHEBI:33019"/>
        <dbReference type="ChEBI" id="CHEBI:61560"/>
        <dbReference type="ChEBI" id="CHEBI:173112"/>
        <dbReference type="EC" id="2.7.7.7"/>
    </reaction>
</comment>
<dbReference type="Gene3D" id="3.40.50.300">
    <property type="entry name" value="P-loop containing nucleotide triphosphate hydrolases"/>
    <property type="match status" value="1"/>
</dbReference>
<dbReference type="GO" id="GO:0003677">
    <property type="term" value="F:DNA binding"/>
    <property type="evidence" value="ECO:0007669"/>
    <property type="project" value="InterPro"/>
</dbReference>
<dbReference type="InterPro" id="IPR005790">
    <property type="entry name" value="DNA_polIII_delta"/>
</dbReference>
<evidence type="ECO:0000256" key="3">
    <source>
        <dbReference type="ARBA" id="ARBA00022695"/>
    </source>
</evidence>
<sequence length="339" mass="35654">MKANANQIRQALGRPSADIRLYLLHGPDEAGASELARILAKAMGQDAERIDLDSATLKSDPARLTDEAASMSLFGGPRHIRIASVGEEGLAAFTALLEAESAGNPVVAIAPTVKTTAKIVKLALDSPRAMAFGCYAPTAADAERLATTIGGEMGLRLAAGVPARLVEAAAADRSVMMRELEKLALYLDAAPDRPREVDHAAMDAIGADLGEVEMGDAVEAVVEGRVGDLGGELALLDEGGASPIPWLRALARRLVALAEMRADMDAGEPVEAVMKRHRVFFRDEAKTARALRRWTPAMLARAMARIRAAERAVMAPGNAGAVLAESEATIIAQGIARRG</sequence>
<evidence type="ECO:0000313" key="9">
    <source>
        <dbReference type="Proteomes" id="UP000032305"/>
    </source>
</evidence>
<dbReference type="NCBIfam" id="TIGR01128">
    <property type="entry name" value="holA"/>
    <property type="match status" value="1"/>
</dbReference>
<dbReference type="EC" id="2.7.7.7" evidence="1"/>
<dbReference type="PANTHER" id="PTHR34388">
    <property type="entry name" value="DNA POLYMERASE III SUBUNIT DELTA"/>
    <property type="match status" value="1"/>
</dbReference>
<evidence type="ECO:0000256" key="2">
    <source>
        <dbReference type="ARBA" id="ARBA00022679"/>
    </source>
</evidence>
<comment type="similarity">
    <text evidence="6">Belongs to the DNA polymerase HolA subunit family.</text>
</comment>